<dbReference type="GO" id="GO:1901505">
    <property type="term" value="F:carbohydrate derivative transmembrane transporter activity"/>
    <property type="evidence" value="ECO:0007669"/>
    <property type="project" value="InterPro"/>
</dbReference>
<keyword evidence="8 12" id="KW-0448">Lipopolysaccharide biosynthesis</keyword>
<keyword evidence="5 12" id="KW-0997">Cell inner membrane</keyword>
<comment type="similarity">
    <text evidence="12">Belongs to the ArnF family.</text>
</comment>
<keyword evidence="4 12" id="KW-0444">Lipid biosynthesis</keyword>
<evidence type="ECO:0000256" key="12">
    <source>
        <dbReference type="HAMAP-Rule" id="MF_00538"/>
    </source>
</evidence>
<dbReference type="EMBL" id="MRUL01000005">
    <property type="protein sequence ID" value="OON40132.1"/>
    <property type="molecule type" value="Genomic_DNA"/>
</dbReference>
<dbReference type="Gene3D" id="1.10.3730.20">
    <property type="match status" value="1"/>
</dbReference>
<feature type="transmembrane region" description="Helical" evidence="12">
    <location>
        <begin position="5"/>
        <end position="25"/>
    </location>
</feature>
<dbReference type="Proteomes" id="UP000190667">
    <property type="component" value="Unassembled WGS sequence"/>
</dbReference>
<dbReference type="GO" id="GO:0009245">
    <property type="term" value="P:lipid A biosynthetic process"/>
    <property type="evidence" value="ECO:0007669"/>
    <property type="project" value="UniProtKB-UniRule"/>
</dbReference>
<dbReference type="NCBIfam" id="NF002816">
    <property type="entry name" value="PRK02971.1-2"/>
    <property type="match status" value="1"/>
</dbReference>
<name>A0A1S8YMH6_9GAMM</name>
<comment type="subunit">
    <text evidence="12">Heterodimer of ArnE and ArnF.</text>
</comment>
<evidence type="ECO:0000256" key="8">
    <source>
        <dbReference type="ARBA" id="ARBA00022985"/>
    </source>
</evidence>
<evidence type="ECO:0000256" key="11">
    <source>
        <dbReference type="ARBA" id="ARBA00023136"/>
    </source>
</evidence>
<dbReference type="GO" id="GO:0009103">
    <property type="term" value="P:lipopolysaccharide biosynthetic process"/>
    <property type="evidence" value="ECO:0007669"/>
    <property type="project" value="UniProtKB-UniRule"/>
</dbReference>
<dbReference type="UniPathway" id="UPA00030"/>
<evidence type="ECO:0000256" key="7">
    <source>
        <dbReference type="ARBA" id="ARBA00022692"/>
    </source>
</evidence>
<evidence type="ECO:0000256" key="6">
    <source>
        <dbReference type="ARBA" id="ARBA00022556"/>
    </source>
</evidence>
<evidence type="ECO:0000256" key="4">
    <source>
        <dbReference type="ARBA" id="ARBA00022516"/>
    </source>
</evidence>
<dbReference type="RefSeq" id="WP_078002462.1">
    <property type="nucleotide sequence ID" value="NZ_MRUL01000005.1"/>
</dbReference>
<dbReference type="InterPro" id="IPR022832">
    <property type="entry name" value="Flippase_ArnF"/>
</dbReference>
<keyword evidence="10 12" id="KW-0443">Lipid metabolism</keyword>
<reference evidence="13 14" key="1">
    <citation type="submission" date="2016-12" db="EMBL/GenBank/DDBJ databases">
        <title>Izhakiella australiana sp. nov. of genus Izhakiella isolated from Australian desert.</title>
        <authorList>
            <person name="Ji M."/>
        </authorList>
    </citation>
    <scope>NUCLEOTIDE SEQUENCE [LARGE SCALE GENOMIC DNA]</scope>
    <source>
        <strain evidence="13 14">D4N98</strain>
    </source>
</reference>
<evidence type="ECO:0000256" key="5">
    <source>
        <dbReference type="ARBA" id="ARBA00022519"/>
    </source>
</evidence>
<comment type="subcellular location">
    <subcellularLocation>
        <location evidence="12">Cell inner membrane</location>
        <topology evidence="12">Multi-pass membrane protein</topology>
    </subcellularLocation>
    <subcellularLocation>
        <location evidence="1">Cell membrane</location>
        <topology evidence="1">Multi-pass membrane protein</topology>
    </subcellularLocation>
</comment>
<feature type="transmembrane region" description="Helical" evidence="12">
    <location>
        <begin position="45"/>
        <end position="68"/>
    </location>
</feature>
<proteinExistence type="inferred from homology"/>
<organism evidence="13 14">
    <name type="scientific">Izhakiella australiensis</name>
    <dbReference type="NCBI Taxonomy" id="1926881"/>
    <lineage>
        <taxon>Bacteria</taxon>
        <taxon>Pseudomonadati</taxon>
        <taxon>Pseudomonadota</taxon>
        <taxon>Gammaproteobacteria</taxon>
        <taxon>Enterobacterales</taxon>
        <taxon>Erwiniaceae</taxon>
        <taxon>Izhakiella</taxon>
    </lineage>
</organism>
<evidence type="ECO:0000256" key="3">
    <source>
        <dbReference type="ARBA" id="ARBA00022475"/>
    </source>
</evidence>
<feature type="transmembrane region" description="Helical" evidence="12">
    <location>
        <begin position="104"/>
        <end position="121"/>
    </location>
</feature>
<evidence type="ECO:0000313" key="13">
    <source>
        <dbReference type="EMBL" id="OON40132.1"/>
    </source>
</evidence>
<accession>A0A1S8YMH6</accession>
<dbReference type="AlphaFoldDB" id="A0A1S8YMH6"/>
<keyword evidence="9 12" id="KW-1133">Transmembrane helix</keyword>
<evidence type="ECO:0000313" key="14">
    <source>
        <dbReference type="Proteomes" id="UP000190667"/>
    </source>
</evidence>
<sequence>MKGYLWAGASVVLVSVAQLLMKWAMVQLPPLTSPLLWLQSVQLTGLPALSLLGGLLAYAASMLCWFVALRQMPLSRAYPLLSLSYVLVWLAALWLPGFHDSFSWLQLLGMTAIVAGLLLICSQRRGR</sequence>
<dbReference type="InterPro" id="IPR000390">
    <property type="entry name" value="Small_drug/metabolite_transptr"/>
</dbReference>
<evidence type="ECO:0000256" key="1">
    <source>
        <dbReference type="ARBA" id="ARBA00004651"/>
    </source>
</evidence>
<dbReference type="PANTHER" id="PTHR30561">
    <property type="entry name" value="SMR FAMILY PROTON-DEPENDENT DRUG EFFLUX TRANSPORTER SUGE"/>
    <property type="match status" value="1"/>
</dbReference>
<dbReference type="OrthoDB" id="5592809at2"/>
<comment type="caution">
    <text evidence="13">The sequence shown here is derived from an EMBL/GenBank/DDBJ whole genome shotgun (WGS) entry which is preliminary data.</text>
</comment>
<evidence type="ECO:0000256" key="10">
    <source>
        <dbReference type="ARBA" id="ARBA00023098"/>
    </source>
</evidence>
<comment type="function">
    <text evidence="12">Translocates 4-amino-4-deoxy-L-arabinose-phosphoundecaprenol (alpha-L-Ara4N-phosphoundecaprenol) from the cytoplasmic to the periplasmic side of the inner membrane.</text>
</comment>
<keyword evidence="11 12" id="KW-0472">Membrane</keyword>
<dbReference type="PANTHER" id="PTHR30561:SF9">
    <property type="entry name" value="4-AMINO-4-DEOXY-L-ARABINOSE-PHOSPHOUNDECAPRENOL FLIPPASE SUBUNIT ARNF-RELATED"/>
    <property type="match status" value="1"/>
</dbReference>
<evidence type="ECO:0000256" key="9">
    <source>
        <dbReference type="ARBA" id="ARBA00022989"/>
    </source>
</evidence>
<keyword evidence="7 12" id="KW-0812">Transmembrane</keyword>
<keyword evidence="6 12" id="KW-0441">Lipid A biosynthesis</keyword>
<dbReference type="HAMAP" id="MF_00538">
    <property type="entry name" value="Flippase_ArnF"/>
    <property type="match status" value="1"/>
</dbReference>
<dbReference type="STRING" id="1926881.BTJ39_09555"/>
<dbReference type="GO" id="GO:0005886">
    <property type="term" value="C:plasma membrane"/>
    <property type="evidence" value="ECO:0007669"/>
    <property type="project" value="UniProtKB-SubCell"/>
</dbReference>
<keyword evidence="2 12" id="KW-0813">Transport</keyword>
<dbReference type="InterPro" id="IPR037185">
    <property type="entry name" value="EmrE-like"/>
</dbReference>
<dbReference type="SUPFAM" id="SSF103481">
    <property type="entry name" value="Multidrug resistance efflux transporter EmrE"/>
    <property type="match status" value="1"/>
</dbReference>
<gene>
    <name evidence="12" type="primary">arnF</name>
    <name evidence="13" type="ORF">BTJ39_09555</name>
</gene>
<keyword evidence="14" id="KW-1185">Reference proteome</keyword>
<feature type="transmembrane region" description="Helical" evidence="12">
    <location>
        <begin position="80"/>
        <end position="98"/>
    </location>
</feature>
<comment type="pathway">
    <text evidence="12">Bacterial outer membrane biogenesis; lipopolysaccharide biosynthesis.</text>
</comment>
<evidence type="ECO:0000256" key="2">
    <source>
        <dbReference type="ARBA" id="ARBA00022448"/>
    </source>
</evidence>
<protein>
    <recommendedName>
        <fullName evidence="12">Probable 4-amino-4-deoxy-L-arabinose-phosphoundecaprenol flippase subunit ArnF</fullName>
        <shortName evidence="12">L-Ara4N-phosphoundecaprenol flippase subunit ArnF</shortName>
    </recommendedName>
    <alternativeName>
        <fullName evidence="12">Undecaprenyl phosphate-aminoarabinose flippase subunit ArnF</fullName>
    </alternativeName>
</protein>
<keyword evidence="3 12" id="KW-1003">Cell membrane</keyword>